<keyword evidence="3" id="KW-1185">Reference proteome</keyword>
<evidence type="ECO:0000313" key="2">
    <source>
        <dbReference type="EMBL" id="OMO95693.1"/>
    </source>
</evidence>
<evidence type="ECO:0000313" key="3">
    <source>
        <dbReference type="Proteomes" id="UP000188268"/>
    </source>
</evidence>
<dbReference type="EMBL" id="AWWV01007604">
    <property type="protein sequence ID" value="OMO95693.1"/>
    <property type="molecule type" value="Genomic_DNA"/>
</dbReference>
<organism evidence="2 3">
    <name type="scientific">Corchorus capsularis</name>
    <name type="common">Jute</name>
    <dbReference type="NCBI Taxonomy" id="210143"/>
    <lineage>
        <taxon>Eukaryota</taxon>
        <taxon>Viridiplantae</taxon>
        <taxon>Streptophyta</taxon>
        <taxon>Embryophyta</taxon>
        <taxon>Tracheophyta</taxon>
        <taxon>Spermatophyta</taxon>
        <taxon>Magnoliopsida</taxon>
        <taxon>eudicotyledons</taxon>
        <taxon>Gunneridae</taxon>
        <taxon>Pentapetalae</taxon>
        <taxon>rosids</taxon>
        <taxon>malvids</taxon>
        <taxon>Malvales</taxon>
        <taxon>Malvaceae</taxon>
        <taxon>Grewioideae</taxon>
        <taxon>Apeibeae</taxon>
        <taxon>Corchorus</taxon>
    </lineage>
</organism>
<proteinExistence type="predicted"/>
<gene>
    <name evidence="2" type="ORF">CCACVL1_05307</name>
</gene>
<dbReference type="Proteomes" id="UP000188268">
    <property type="component" value="Unassembled WGS sequence"/>
</dbReference>
<comment type="caution">
    <text evidence="2">The sequence shown here is derived from an EMBL/GenBank/DDBJ whole genome shotgun (WGS) entry which is preliminary data.</text>
</comment>
<feature type="region of interest" description="Disordered" evidence="1">
    <location>
        <begin position="1"/>
        <end position="28"/>
    </location>
</feature>
<dbReference type="Gramene" id="OMO95693">
    <property type="protein sequence ID" value="OMO95693"/>
    <property type="gene ID" value="CCACVL1_05307"/>
</dbReference>
<dbReference type="AlphaFoldDB" id="A0A1R3JLJ9"/>
<accession>A0A1R3JLJ9</accession>
<name>A0A1R3JLJ9_COCAP</name>
<protein>
    <submittedName>
        <fullName evidence="2">Uncharacterized protein</fullName>
    </submittedName>
</protein>
<evidence type="ECO:0000256" key="1">
    <source>
        <dbReference type="SAM" id="MobiDB-lite"/>
    </source>
</evidence>
<reference evidence="2 3" key="1">
    <citation type="submission" date="2013-09" db="EMBL/GenBank/DDBJ databases">
        <title>Corchorus capsularis genome sequencing.</title>
        <authorList>
            <person name="Alam M."/>
            <person name="Haque M.S."/>
            <person name="Islam M.S."/>
            <person name="Emdad E.M."/>
            <person name="Islam M.M."/>
            <person name="Ahmed B."/>
            <person name="Halim A."/>
            <person name="Hossen Q.M.M."/>
            <person name="Hossain M.Z."/>
            <person name="Ahmed R."/>
            <person name="Khan M.M."/>
            <person name="Islam R."/>
            <person name="Rashid M.M."/>
            <person name="Khan S.A."/>
            <person name="Rahman M.S."/>
            <person name="Alam M."/>
        </authorList>
    </citation>
    <scope>NUCLEOTIDE SEQUENCE [LARGE SCALE GENOMIC DNA]</scope>
    <source>
        <strain evidence="3">cv. CVL-1</strain>
        <tissue evidence="2">Whole seedling</tissue>
    </source>
</reference>
<sequence length="28" mass="3161">MAYYPNTWRPPSKTACETSPINPMLPPP</sequence>